<keyword evidence="5" id="KW-1185">Reference proteome</keyword>
<keyword evidence="1" id="KW-1133">Transmembrane helix</keyword>
<reference evidence="4" key="2">
    <citation type="submission" date="2020-09" db="EMBL/GenBank/DDBJ databases">
        <authorList>
            <person name="Sun Q."/>
            <person name="Zhou Y."/>
        </authorList>
    </citation>
    <scope>NUCLEOTIDE SEQUENCE</scope>
    <source>
        <strain evidence="4">CGMCC 1.15725</strain>
    </source>
</reference>
<keyword evidence="1" id="KW-0472">Membrane</keyword>
<feature type="domain" description="Glycosyltransferase 2-like" evidence="2">
    <location>
        <begin position="342"/>
        <end position="497"/>
    </location>
</feature>
<dbReference type="Proteomes" id="UP000646365">
    <property type="component" value="Unassembled WGS sequence"/>
</dbReference>
<reference evidence="4" key="1">
    <citation type="journal article" date="2014" name="Int. J. Syst. Evol. Microbiol.">
        <title>Complete genome sequence of Corynebacterium casei LMG S-19264T (=DSM 44701T), isolated from a smear-ripened cheese.</title>
        <authorList>
            <consortium name="US DOE Joint Genome Institute (JGI-PGF)"/>
            <person name="Walter F."/>
            <person name="Albersmeier A."/>
            <person name="Kalinowski J."/>
            <person name="Ruckert C."/>
        </authorList>
    </citation>
    <scope>NUCLEOTIDE SEQUENCE</scope>
    <source>
        <strain evidence="4">CGMCC 1.15725</strain>
    </source>
</reference>
<proteinExistence type="predicted"/>
<evidence type="ECO:0000313" key="5">
    <source>
        <dbReference type="Proteomes" id="UP000646365"/>
    </source>
</evidence>
<dbReference type="Gene3D" id="3.20.20.80">
    <property type="entry name" value="Glycosidases"/>
    <property type="match status" value="1"/>
</dbReference>
<dbReference type="InterPro" id="IPR006103">
    <property type="entry name" value="Glyco_hydro_2_cat"/>
</dbReference>
<evidence type="ECO:0008006" key="6">
    <source>
        <dbReference type="Google" id="ProtNLM"/>
    </source>
</evidence>
<evidence type="ECO:0000259" key="2">
    <source>
        <dbReference type="Pfam" id="PF00535"/>
    </source>
</evidence>
<dbReference type="Pfam" id="PF00535">
    <property type="entry name" value="Glycos_transf_2"/>
    <property type="match status" value="1"/>
</dbReference>
<dbReference type="GO" id="GO:0005975">
    <property type="term" value="P:carbohydrate metabolic process"/>
    <property type="evidence" value="ECO:0007669"/>
    <property type="project" value="InterPro"/>
</dbReference>
<dbReference type="InterPro" id="IPR001173">
    <property type="entry name" value="Glyco_trans_2-like"/>
</dbReference>
<organism evidence="4 5">
    <name type="scientific">Aliidongia dinghuensis</name>
    <dbReference type="NCBI Taxonomy" id="1867774"/>
    <lineage>
        <taxon>Bacteria</taxon>
        <taxon>Pseudomonadati</taxon>
        <taxon>Pseudomonadota</taxon>
        <taxon>Alphaproteobacteria</taxon>
        <taxon>Rhodospirillales</taxon>
        <taxon>Dongiaceae</taxon>
        <taxon>Aliidongia</taxon>
    </lineage>
</organism>
<dbReference type="EMBL" id="BMJQ01000015">
    <property type="protein sequence ID" value="GGF38475.1"/>
    <property type="molecule type" value="Genomic_DNA"/>
</dbReference>
<dbReference type="InterPro" id="IPR050834">
    <property type="entry name" value="Glycosyltransf_2"/>
</dbReference>
<dbReference type="GO" id="GO:0004553">
    <property type="term" value="F:hydrolase activity, hydrolyzing O-glycosyl compounds"/>
    <property type="evidence" value="ECO:0007669"/>
    <property type="project" value="InterPro"/>
</dbReference>
<evidence type="ECO:0000256" key="1">
    <source>
        <dbReference type="SAM" id="Phobius"/>
    </source>
</evidence>
<evidence type="ECO:0000259" key="3">
    <source>
        <dbReference type="Pfam" id="PF02836"/>
    </source>
</evidence>
<feature type="transmembrane region" description="Helical" evidence="1">
    <location>
        <begin position="828"/>
        <end position="845"/>
    </location>
</feature>
<sequence length="877" mass="97549">MALNEEDAIVVRAEDGTAREASNASAPALRLVEPRPKTLRAAALERVRVEGKFFFTGDAKFFLKGVTYGPFPVGADGTQFPPAERVRQDMALMAEAGVNTLRVFTVPPVWLLDIAAEHGLRVLAGIPWSQHITFLDSEATKAEIRRMVMAGVRSLGRHPALLAYMIGNEIPPDMIRWHGPDKVRAFLVDLVKEVKAYDPTGLVSYANFPSTEYLTVDFTDFLCFNVYLHNESAFRRYIARLHNLAVDRPLVLTEFGMDSMREGKDHQAETIGWQVRTAFELGCAGTCVFAWTDEWFTGGHLIEDWEFGIVDRDRRKKPAFEAVAANYQGPLPPALPHYPRVSVVVCAYNADRTMDQCLASLEHLNYPDYEVIVVNDGSTDRTLEISQRYDYCKIISQPNKGLSVARNVGAEMATGEIVAYTDSDCVADKDWLTYLVAKMQHKGLAAVGGPNFPPPEDDLVPAAVAVSPGGPTHVLVSDEVAEHIAGCNMAFRRDVLLQLGGFDPVYRAAGDDVDICWRFQNAGYTIGFAPAAVVWHFRRNTVEAYLNQQKGYGKAEALVYSKHPLRFNLFGQAKWLGRIYGDLSASLLLSRRPVIYSGVFGRGLFQTMYEPPSSLAAFLPLTFEWNIVAIVLAFAGLVAGGWWLLLWVPLLTTWAMCVSGALKAPIDPRFRSLKARALIACLIYLGPILRGWTRIKWRVKESNAADTLPGEADGPLAPAKIDWRNRALFFSYWGQNYEEKEVLLAGLMEFLIPRKYFLQTDEGWSDWDLKIARGLWSRAFVMAVTENHGGEKRVLRVRCAMRLSRLASFVLRCYAGATAAALVVGLPVPAFLIAAAGLANFGYIADQTWRFGRIMNRVIDEVARKAKLTPMTGRKAG</sequence>
<feature type="domain" description="Glycoside hydrolase family 2 catalytic" evidence="3">
    <location>
        <begin position="82"/>
        <end position="261"/>
    </location>
</feature>
<accession>A0A8J2YXW1</accession>
<name>A0A8J2YXW1_9PROT</name>
<dbReference type="SUPFAM" id="SSF53448">
    <property type="entry name" value="Nucleotide-diphospho-sugar transferases"/>
    <property type="match status" value="1"/>
</dbReference>
<keyword evidence="1" id="KW-0812">Transmembrane</keyword>
<comment type="caution">
    <text evidence="4">The sequence shown here is derived from an EMBL/GenBank/DDBJ whole genome shotgun (WGS) entry which is preliminary data.</text>
</comment>
<dbReference type="Gene3D" id="3.90.550.10">
    <property type="entry name" value="Spore Coat Polysaccharide Biosynthesis Protein SpsA, Chain A"/>
    <property type="match status" value="1"/>
</dbReference>
<dbReference type="InterPro" id="IPR029044">
    <property type="entry name" value="Nucleotide-diphossugar_trans"/>
</dbReference>
<dbReference type="AlphaFoldDB" id="A0A8J2YXW1"/>
<dbReference type="PANTHER" id="PTHR43685:SF2">
    <property type="entry name" value="GLYCOSYLTRANSFERASE 2-LIKE DOMAIN-CONTAINING PROTEIN"/>
    <property type="match status" value="1"/>
</dbReference>
<evidence type="ECO:0000313" key="4">
    <source>
        <dbReference type="EMBL" id="GGF38475.1"/>
    </source>
</evidence>
<dbReference type="PANTHER" id="PTHR43685">
    <property type="entry name" value="GLYCOSYLTRANSFERASE"/>
    <property type="match status" value="1"/>
</dbReference>
<protein>
    <recommendedName>
        <fullName evidence="6">Glycosyltransferase</fullName>
    </recommendedName>
</protein>
<dbReference type="InterPro" id="IPR017853">
    <property type="entry name" value="GH"/>
</dbReference>
<dbReference type="SUPFAM" id="SSF51445">
    <property type="entry name" value="(Trans)glycosidases"/>
    <property type="match status" value="1"/>
</dbReference>
<gene>
    <name evidence="4" type="ORF">GCM10011611_51090</name>
</gene>
<dbReference type="Pfam" id="PF02836">
    <property type="entry name" value="Glyco_hydro_2_C"/>
    <property type="match status" value="1"/>
</dbReference>